<gene>
    <name evidence="3" type="ORF">M0M57_14240</name>
</gene>
<dbReference type="PANTHER" id="PTHR43547:SF2">
    <property type="entry name" value="HYBRID SIGNAL TRANSDUCTION HISTIDINE KINASE C"/>
    <property type="match status" value="1"/>
</dbReference>
<keyword evidence="2" id="KW-0732">Signal</keyword>
<dbReference type="RefSeq" id="WP_248433721.1">
    <property type="nucleotide sequence ID" value="NZ_CP096205.1"/>
</dbReference>
<proteinExistence type="predicted"/>
<dbReference type="PANTHER" id="PTHR43547">
    <property type="entry name" value="TWO-COMPONENT HISTIDINE KINASE"/>
    <property type="match status" value="1"/>
</dbReference>
<protein>
    <recommendedName>
        <fullName evidence="5">Two component regulator propeller</fullName>
    </recommendedName>
</protein>
<organism evidence="3 4">
    <name type="scientific">Flavobacterium azooxidireducens</name>
    <dbReference type="NCBI Taxonomy" id="1871076"/>
    <lineage>
        <taxon>Bacteria</taxon>
        <taxon>Pseudomonadati</taxon>
        <taxon>Bacteroidota</taxon>
        <taxon>Flavobacteriia</taxon>
        <taxon>Flavobacteriales</taxon>
        <taxon>Flavobacteriaceae</taxon>
        <taxon>Flavobacterium</taxon>
    </lineage>
</organism>
<dbReference type="EMBL" id="CP096205">
    <property type="protein sequence ID" value="UPQ78768.1"/>
    <property type="molecule type" value="Genomic_DNA"/>
</dbReference>
<accession>A0ABY4KD84</accession>
<feature type="chain" id="PRO_5046368117" description="Two component regulator propeller" evidence="2">
    <location>
        <begin position="21"/>
        <end position="359"/>
    </location>
</feature>
<dbReference type="SUPFAM" id="SSF63829">
    <property type="entry name" value="Calcium-dependent phosphotriesterase"/>
    <property type="match status" value="1"/>
</dbReference>
<dbReference type="Proteomes" id="UP000830583">
    <property type="component" value="Chromosome"/>
</dbReference>
<keyword evidence="1" id="KW-0597">Phosphoprotein</keyword>
<dbReference type="InterPro" id="IPR015943">
    <property type="entry name" value="WD40/YVTN_repeat-like_dom_sf"/>
</dbReference>
<feature type="signal peptide" evidence="2">
    <location>
        <begin position="1"/>
        <end position="20"/>
    </location>
</feature>
<evidence type="ECO:0008006" key="5">
    <source>
        <dbReference type="Google" id="ProtNLM"/>
    </source>
</evidence>
<keyword evidence="4" id="KW-1185">Reference proteome</keyword>
<evidence type="ECO:0000256" key="2">
    <source>
        <dbReference type="SAM" id="SignalP"/>
    </source>
</evidence>
<reference evidence="3" key="1">
    <citation type="submission" date="2022-04" db="EMBL/GenBank/DDBJ databases">
        <title>Consumption of N2O by Flavobacterium azooxidireducens sp. nov. isolated from Decomposing Leaf Litter of Phragmites australis (Cav.).</title>
        <authorList>
            <person name="Behrendt U."/>
            <person name="Spanner T."/>
            <person name="Augustin J."/>
            <person name="Horn M.A."/>
            <person name="Kolb S."/>
            <person name="Ulrich A."/>
        </authorList>
    </citation>
    <scope>NUCLEOTIDE SEQUENCE</scope>
    <source>
        <strain evidence="3">IGB 4-14</strain>
    </source>
</reference>
<dbReference type="InterPro" id="IPR011110">
    <property type="entry name" value="Reg_prop"/>
</dbReference>
<dbReference type="Pfam" id="PF07494">
    <property type="entry name" value="Reg_prop"/>
    <property type="match status" value="3"/>
</dbReference>
<evidence type="ECO:0000313" key="3">
    <source>
        <dbReference type="EMBL" id="UPQ78768.1"/>
    </source>
</evidence>
<evidence type="ECO:0000313" key="4">
    <source>
        <dbReference type="Proteomes" id="UP000830583"/>
    </source>
</evidence>
<dbReference type="Gene3D" id="2.130.10.10">
    <property type="entry name" value="YVTN repeat-like/Quinoprotein amine dehydrogenase"/>
    <property type="match status" value="3"/>
</dbReference>
<sequence length="359" mass="41198">MKINSITIVLLIFVSSNFHSCNGQKKSEQKQTKTETLEIGKSASELHTKIWRIFQDSKGKYWFGSDGKGIYHFDGNELKQFTTVDGLVNDSIRGIQEDIDGNIYIETHKGISKFDGRKFTTLKVIRSSHNQWKLEPNDLWFGFYNANDLYRYDGDSLYELKLPRQDLKKAFGIDTLISPFNRNNPYSVYGVNKDKDGNIWFGTFVAGAFRYDGKSFLWFDEKELSTLPDGRVPAVRSIIQDKDGYFWLSNFKSKYKIEASGSAYEKLKGIEKDHPHYFNSGLSDNKGNLWMATYSGGVSKYDGKTLSKFEIISEIEDILLVSIYQDKNGILWLGTDNDGVYKQNGDKFEKFKVKNKSGR</sequence>
<evidence type="ECO:0000256" key="1">
    <source>
        <dbReference type="ARBA" id="ARBA00022553"/>
    </source>
</evidence>
<name>A0ABY4KD84_9FLAO</name>